<evidence type="ECO:0000313" key="4">
    <source>
        <dbReference type="Proteomes" id="UP000807769"/>
    </source>
</evidence>
<evidence type="ECO:0000256" key="1">
    <source>
        <dbReference type="SAM" id="MobiDB-lite"/>
    </source>
</evidence>
<dbReference type="GO" id="GO:0045943">
    <property type="term" value="P:positive regulation of transcription by RNA polymerase I"/>
    <property type="evidence" value="ECO:0007669"/>
    <property type="project" value="TreeGrafter"/>
</dbReference>
<proteinExistence type="predicted"/>
<dbReference type="EMBL" id="JABBWG010000017">
    <property type="protein sequence ID" value="KAG1815999.1"/>
    <property type="molecule type" value="Genomic_DNA"/>
</dbReference>
<name>A0A9P7JDC0_9AGAM</name>
<dbReference type="Pfam" id="PF12243">
    <property type="entry name" value="CTK3"/>
    <property type="match status" value="1"/>
</dbReference>
<keyword evidence="4" id="KW-1185">Reference proteome</keyword>
<keyword evidence="3" id="KW-0808">Transferase</keyword>
<dbReference type="AlphaFoldDB" id="A0A9P7JDC0"/>
<comment type="caution">
    <text evidence="3">The sequence shown here is derived from an EMBL/GenBank/DDBJ whole genome shotgun (WGS) entry which is preliminary data.</text>
</comment>
<dbReference type="PANTHER" id="PTHR28291:SF1">
    <property type="entry name" value="CTD KINASE SUBUNIT GAMMA"/>
    <property type="match status" value="1"/>
</dbReference>
<evidence type="ECO:0000259" key="2">
    <source>
        <dbReference type="PROSITE" id="PS51391"/>
    </source>
</evidence>
<dbReference type="PANTHER" id="PTHR28291">
    <property type="entry name" value="CTD KINASE SUBUNIT GAMMA"/>
    <property type="match status" value="1"/>
</dbReference>
<organism evidence="3 4">
    <name type="scientific">Suillus subaureus</name>
    <dbReference type="NCBI Taxonomy" id="48587"/>
    <lineage>
        <taxon>Eukaryota</taxon>
        <taxon>Fungi</taxon>
        <taxon>Dikarya</taxon>
        <taxon>Basidiomycota</taxon>
        <taxon>Agaricomycotina</taxon>
        <taxon>Agaricomycetes</taxon>
        <taxon>Agaricomycetidae</taxon>
        <taxon>Boletales</taxon>
        <taxon>Suillineae</taxon>
        <taxon>Suillaceae</taxon>
        <taxon>Suillus</taxon>
    </lineage>
</organism>
<dbReference type="GO" id="GO:0016301">
    <property type="term" value="F:kinase activity"/>
    <property type="evidence" value="ECO:0007669"/>
    <property type="project" value="UniProtKB-KW"/>
</dbReference>
<dbReference type="PROSITE" id="PS51391">
    <property type="entry name" value="CID"/>
    <property type="match status" value="1"/>
</dbReference>
<feature type="compositionally biased region" description="Low complexity" evidence="1">
    <location>
        <begin position="153"/>
        <end position="168"/>
    </location>
</feature>
<accession>A0A9P7JDC0</accession>
<dbReference type="InterPro" id="IPR024638">
    <property type="entry name" value="Ctk3_N"/>
</dbReference>
<dbReference type="RefSeq" id="XP_041192805.1">
    <property type="nucleotide sequence ID" value="XM_041342635.1"/>
</dbReference>
<dbReference type="GO" id="GO:0032786">
    <property type="term" value="P:positive regulation of DNA-templated transcription, elongation"/>
    <property type="evidence" value="ECO:0007669"/>
    <property type="project" value="InterPro"/>
</dbReference>
<protein>
    <submittedName>
        <fullName evidence="3">CTD kinase subunit gamma CTK3-domain-containing protein</fullName>
    </submittedName>
</protein>
<dbReference type="InterPro" id="IPR042326">
    <property type="entry name" value="Ctk3"/>
</dbReference>
<feature type="compositionally biased region" description="Basic and acidic residues" evidence="1">
    <location>
        <begin position="170"/>
        <end position="181"/>
    </location>
</feature>
<dbReference type="Gene3D" id="1.25.40.90">
    <property type="match status" value="1"/>
</dbReference>
<dbReference type="InterPro" id="IPR024637">
    <property type="entry name" value="Ctk3_C"/>
</dbReference>
<dbReference type="OrthoDB" id="21266at2759"/>
<dbReference type="Proteomes" id="UP000807769">
    <property type="component" value="Unassembled WGS sequence"/>
</dbReference>
<reference evidence="3" key="1">
    <citation type="journal article" date="2020" name="New Phytol.">
        <title>Comparative genomics reveals dynamic genome evolution in host specialist ectomycorrhizal fungi.</title>
        <authorList>
            <person name="Lofgren L.A."/>
            <person name="Nguyen N.H."/>
            <person name="Vilgalys R."/>
            <person name="Ruytinx J."/>
            <person name="Liao H.L."/>
            <person name="Branco S."/>
            <person name="Kuo A."/>
            <person name="LaButti K."/>
            <person name="Lipzen A."/>
            <person name="Andreopoulos W."/>
            <person name="Pangilinan J."/>
            <person name="Riley R."/>
            <person name="Hundley H."/>
            <person name="Na H."/>
            <person name="Barry K."/>
            <person name="Grigoriev I.V."/>
            <person name="Stajich J.E."/>
            <person name="Kennedy P.G."/>
        </authorList>
    </citation>
    <scope>NUCLEOTIDE SEQUENCE</scope>
    <source>
        <strain evidence="3">MN1</strain>
    </source>
</reference>
<feature type="region of interest" description="Disordered" evidence="1">
    <location>
        <begin position="153"/>
        <end position="181"/>
    </location>
</feature>
<feature type="compositionally biased region" description="Acidic residues" evidence="1">
    <location>
        <begin position="273"/>
        <end position="286"/>
    </location>
</feature>
<feature type="region of interest" description="Disordered" evidence="1">
    <location>
        <begin position="251"/>
        <end position="286"/>
    </location>
</feature>
<gene>
    <name evidence="3" type="ORF">BJ212DRAFT_206802</name>
</gene>
<dbReference type="GeneID" id="64636651"/>
<sequence>MHDPFEVRMQFLGLIRKLNASQQSIQKVVGFALKYFSKCGEDLWECIIEECQKGSINHRINILYFLDSLCETSLLAKAHQLPEQSSSSQVNNALYVDYVSRDLTQIVECVVPVGRQGLPNLPSTKQILENWRTKRIIEPQKVDEVLSLLSSRDSAPDATSTSATPSAAKSEPHLSRGEIFKRIEEDRERHKRLRERRWVQAQPHSGSAVPSYSTFTLTSFLPLSDTENAELALDIEFENEWEATSDWNEDDVEATAEERELCHPHLKRKGFANDEDEGEQEMDIDL</sequence>
<dbReference type="InterPro" id="IPR006569">
    <property type="entry name" value="CID_dom"/>
</dbReference>
<evidence type="ECO:0000313" key="3">
    <source>
        <dbReference type="EMBL" id="KAG1815999.1"/>
    </source>
</evidence>
<dbReference type="InterPro" id="IPR008942">
    <property type="entry name" value="ENTH_VHS"/>
</dbReference>
<dbReference type="GO" id="GO:0070692">
    <property type="term" value="C:CTDK-1 complex"/>
    <property type="evidence" value="ECO:0007669"/>
    <property type="project" value="InterPro"/>
</dbReference>
<feature type="domain" description="CID" evidence="2">
    <location>
        <begin position="3"/>
        <end position="153"/>
    </location>
</feature>
<keyword evidence="3" id="KW-0418">Kinase</keyword>
<dbReference type="Pfam" id="PF12350">
    <property type="entry name" value="CTK3_C"/>
    <property type="match status" value="1"/>
</dbReference>